<feature type="compositionally biased region" description="Basic and acidic residues" evidence="1">
    <location>
        <begin position="1"/>
        <end position="21"/>
    </location>
</feature>
<accession>A0ABS7JFU9</accession>
<evidence type="ECO:0000313" key="2">
    <source>
        <dbReference type="EMBL" id="MBX7487429.1"/>
    </source>
</evidence>
<evidence type="ECO:0000313" key="3">
    <source>
        <dbReference type="Proteomes" id="UP000776651"/>
    </source>
</evidence>
<evidence type="ECO:0008006" key="4">
    <source>
        <dbReference type="Google" id="ProtNLM"/>
    </source>
</evidence>
<name>A0ABS7JFU9_9SPHN</name>
<feature type="region of interest" description="Disordered" evidence="1">
    <location>
        <begin position="1"/>
        <end position="47"/>
    </location>
</feature>
<dbReference type="EMBL" id="JAIGNQ010000001">
    <property type="protein sequence ID" value="MBX7487429.1"/>
    <property type="molecule type" value="Genomic_DNA"/>
</dbReference>
<evidence type="ECO:0000256" key="1">
    <source>
        <dbReference type="SAM" id="MobiDB-lite"/>
    </source>
</evidence>
<feature type="compositionally biased region" description="Polar residues" evidence="1">
    <location>
        <begin position="35"/>
        <end position="47"/>
    </location>
</feature>
<comment type="caution">
    <text evidence="2">The sequence shown here is derived from an EMBL/GenBank/DDBJ whole genome shotgun (WGS) entry which is preliminary data.</text>
</comment>
<protein>
    <recommendedName>
        <fullName evidence="4">DUF4169 family protein</fullName>
    </recommendedName>
</protein>
<proteinExistence type="predicted"/>
<organism evidence="2 3">
    <name type="scientific">Qipengyuania pacifica</name>
    <dbReference type="NCBI Taxonomy" id="2860199"/>
    <lineage>
        <taxon>Bacteria</taxon>
        <taxon>Pseudomonadati</taxon>
        <taxon>Pseudomonadota</taxon>
        <taxon>Alphaproteobacteria</taxon>
        <taxon>Sphingomonadales</taxon>
        <taxon>Erythrobacteraceae</taxon>
        <taxon>Qipengyuania</taxon>
    </lineage>
</organism>
<dbReference type="Proteomes" id="UP000776651">
    <property type="component" value="Unassembled WGS sequence"/>
</dbReference>
<gene>
    <name evidence="2" type="ORF">K3177_02760</name>
</gene>
<keyword evidence="3" id="KW-1185">Reference proteome</keyword>
<reference evidence="2 3" key="1">
    <citation type="submission" date="2021-08" db="EMBL/GenBank/DDBJ databases">
        <title>Comparative Genomics Analysis of the Genus Qipengyuania Reveals Extensive Genetic Diversity and Metabolic Versatility, Including the Description of Fifteen Novel Species.</title>
        <authorList>
            <person name="Liu Y."/>
        </authorList>
    </citation>
    <scope>NUCLEOTIDE SEQUENCE [LARGE SCALE GENOMIC DNA]</scope>
    <source>
        <strain evidence="2 3">GH25</strain>
    </source>
</reference>
<sequence>MASEKNKSSREERLAAKLRENLRRRKAQGREISESDQTSLPNEETER</sequence>
<dbReference type="RefSeq" id="WP_173830089.1">
    <property type="nucleotide sequence ID" value="NZ_JAIGNQ010000001.1"/>
</dbReference>